<dbReference type="AlphaFoldDB" id="A0A9K3LUL7"/>
<comment type="caution">
    <text evidence="7">The sequence shown here is derived from an EMBL/GenBank/DDBJ whole genome shotgun (WGS) entry which is preliminary data.</text>
</comment>
<comment type="caution">
    <text evidence="4">Lacks conserved residue(s) required for the propagation of feature annotation.</text>
</comment>
<evidence type="ECO:0000256" key="2">
    <source>
        <dbReference type="ARBA" id="ARBA00022801"/>
    </source>
</evidence>
<organism evidence="7 8">
    <name type="scientific">Nitzschia inconspicua</name>
    <dbReference type="NCBI Taxonomy" id="303405"/>
    <lineage>
        <taxon>Eukaryota</taxon>
        <taxon>Sar</taxon>
        <taxon>Stramenopiles</taxon>
        <taxon>Ochrophyta</taxon>
        <taxon>Bacillariophyta</taxon>
        <taxon>Bacillariophyceae</taxon>
        <taxon>Bacillariophycidae</taxon>
        <taxon>Bacillariales</taxon>
        <taxon>Bacillariaceae</taxon>
        <taxon>Nitzschia</taxon>
    </lineage>
</organism>
<gene>
    <name evidence="7" type="ORF">IV203_030933</name>
</gene>
<name>A0A9K3LUL7_9STRA</name>
<keyword evidence="1" id="KW-0645">Protease</keyword>
<dbReference type="Pfam" id="PF05922">
    <property type="entry name" value="Inhibitor_I9"/>
    <property type="match status" value="1"/>
</dbReference>
<dbReference type="InterPro" id="IPR050131">
    <property type="entry name" value="Peptidase_S8_subtilisin-like"/>
</dbReference>
<dbReference type="PROSITE" id="PS51892">
    <property type="entry name" value="SUBTILASE"/>
    <property type="match status" value="1"/>
</dbReference>
<dbReference type="InterPro" id="IPR000209">
    <property type="entry name" value="Peptidase_S8/S53_dom"/>
</dbReference>
<evidence type="ECO:0000256" key="1">
    <source>
        <dbReference type="ARBA" id="ARBA00022670"/>
    </source>
</evidence>
<evidence type="ECO:0000313" key="7">
    <source>
        <dbReference type="EMBL" id="KAG7368190.1"/>
    </source>
</evidence>
<feature type="domain" description="Peptidase S8/S53" evidence="5">
    <location>
        <begin position="129"/>
        <end position="265"/>
    </location>
</feature>
<protein>
    <submittedName>
        <fullName evidence="7">Peptidase S8/S53 domain containing protein</fullName>
    </submittedName>
</protein>
<reference evidence="7" key="1">
    <citation type="journal article" date="2021" name="Sci. Rep.">
        <title>Diploid genomic architecture of Nitzschia inconspicua, an elite biomass production diatom.</title>
        <authorList>
            <person name="Oliver A."/>
            <person name="Podell S."/>
            <person name="Pinowska A."/>
            <person name="Traller J.C."/>
            <person name="Smith S.R."/>
            <person name="McClure R."/>
            <person name="Beliaev A."/>
            <person name="Bohutskyi P."/>
            <person name="Hill E.A."/>
            <person name="Rabines A."/>
            <person name="Zheng H."/>
            <person name="Allen L.Z."/>
            <person name="Kuo A."/>
            <person name="Grigoriev I.V."/>
            <person name="Allen A.E."/>
            <person name="Hazlebeck D."/>
            <person name="Allen E.E."/>
        </authorList>
    </citation>
    <scope>NUCLEOTIDE SEQUENCE</scope>
    <source>
        <strain evidence="7">Hildebrandi</strain>
    </source>
</reference>
<dbReference type="EMBL" id="JAGRRH010000006">
    <property type="protein sequence ID" value="KAG7368190.1"/>
    <property type="molecule type" value="Genomic_DNA"/>
</dbReference>
<evidence type="ECO:0000259" key="5">
    <source>
        <dbReference type="Pfam" id="PF00082"/>
    </source>
</evidence>
<sequence length="279" mass="29709">MVECTEFLLGIPSIECEGNNRSSPTTVHRIQKHANQPETATYSAVESAVVDNGGTITQEIHGVLNGVAADLSAEAMEALMEQDGIAYIEEDTPVYISMPQNNPTWGQDRIDQHDSRNGYYIWKGNKTAGRGIDVAYLKTGFDPQNKHMNLVGGYYVLSTDRNAWNDCNGHGTHVATVGSIEYGVAPGADIWAVRVLDCSGGGTASGVVAGINWVVEQAKKMGGKWVINMSLGGGFNQTLNDTVKKARDAGIIVVVAAGNNGNTADPSACSCSHQVPRLL</sequence>
<dbReference type="Proteomes" id="UP000693970">
    <property type="component" value="Unassembled WGS sequence"/>
</dbReference>
<dbReference type="PANTHER" id="PTHR43806">
    <property type="entry name" value="PEPTIDASE S8"/>
    <property type="match status" value="1"/>
</dbReference>
<feature type="domain" description="Inhibitor I9" evidence="6">
    <location>
        <begin position="39"/>
        <end position="96"/>
    </location>
</feature>
<evidence type="ECO:0000313" key="8">
    <source>
        <dbReference type="Proteomes" id="UP000693970"/>
    </source>
</evidence>
<dbReference type="PANTHER" id="PTHR43806:SF11">
    <property type="entry name" value="CEREVISIN-RELATED"/>
    <property type="match status" value="1"/>
</dbReference>
<dbReference type="GO" id="GO:0004252">
    <property type="term" value="F:serine-type endopeptidase activity"/>
    <property type="evidence" value="ECO:0007669"/>
    <property type="project" value="TreeGrafter"/>
</dbReference>
<dbReference type="GO" id="GO:0006508">
    <property type="term" value="P:proteolysis"/>
    <property type="evidence" value="ECO:0007669"/>
    <property type="project" value="UniProtKB-KW"/>
</dbReference>
<proteinExistence type="inferred from homology"/>
<dbReference type="GO" id="GO:0005615">
    <property type="term" value="C:extracellular space"/>
    <property type="evidence" value="ECO:0007669"/>
    <property type="project" value="TreeGrafter"/>
</dbReference>
<keyword evidence="2" id="KW-0378">Hydrolase</keyword>
<comment type="similarity">
    <text evidence="4">Belongs to the peptidase S8 family.</text>
</comment>
<evidence type="ECO:0000256" key="4">
    <source>
        <dbReference type="PROSITE-ProRule" id="PRU01240"/>
    </source>
</evidence>
<keyword evidence="8" id="KW-1185">Reference proteome</keyword>
<evidence type="ECO:0000259" key="6">
    <source>
        <dbReference type="Pfam" id="PF05922"/>
    </source>
</evidence>
<dbReference type="OrthoDB" id="47834at2759"/>
<keyword evidence="3" id="KW-0720">Serine protease</keyword>
<dbReference type="Pfam" id="PF00082">
    <property type="entry name" value="Peptidase_S8"/>
    <property type="match status" value="1"/>
</dbReference>
<dbReference type="InterPro" id="IPR010259">
    <property type="entry name" value="S8pro/Inhibitor_I9"/>
</dbReference>
<reference evidence="7" key="2">
    <citation type="submission" date="2021-04" db="EMBL/GenBank/DDBJ databases">
        <authorList>
            <person name="Podell S."/>
        </authorList>
    </citation>
    <scope>NUCLEOTIDE SEQUENCE</scope>
    <source>
        <strain evidence="7">Hildebrandi</strain>
    </source>
</reference>
<accession>A0A9K3LUL7</accession>
<evidence type="ECO:0000256" key="3">
    <source>
        <dbReference type="ARBA" id="ARBA00022825"/>
    </source>
</evidence>